<keyword evidence="1" id="KW-0175">Coiled coil</keyword>
<accession>A0A6C0KWG7</accession>
<sequence length="241" mass="27979">MNKDSYDNFMTSFKKKMWDLCSEQDLFKNLDNDDFEKVKSIFETNIENYKTHILQTNGETAIVNVLISNIKKEIKNESRQVETRQDISNMRKQQIDSDFENKQNEFNSLLSKKPPKNLDFSDDKQDEPLGADNLEVLIKEQLKDRELNIPTPSTETNSIVSGNQFTQTHTNEINQEPAKISRIEEGEIKDDKNVEPKLEMLMNENEKLVSEISKLSKQINSQNDAIHKILSSQILILKKLK</sequence>
<dbReference type="AlphaFoldDB" id="A0A6C0KWG7"/>
<feature type="region of interest" description="Disordered" evidence="2">
    <location>
        <begin position="106"/>
        <end position="128"/>
    </location>
</feature>
<reference evidence="3" key="1">
    <citation type="journal article" date="2020" name="Nature">
        <title>Giant virus diversity and host interactions through global metagenomics.</title>
        <authorList>
            <person name="Schulz F."/>
            <person name="Roux S."/>
            <person name="Paez-Espino D."/>
            <person name="Jungbluth S."/>
            <person name="Walsh D.A."/>
            <person name="Denef V.J."/>
            <person name="McMahon K.D."/>
            <person name="Konstantinidis K.T."/>
            <person name="Eloe-Fadrosh E.A."/>
            <person name="Kyrpides N.C."/>
            <person name="Woyke T."/>
        </authorList>
    </citation>
    <scope>NUCLEOTIDE SEQUENCE</scope>
    <source>
        <strain evidence="3">GVMAG-S-ERX555907-102</strain>
    </source>
</reference>
<feature type="region of interest" description="Disordered" evidence="2">
    <location>
        <begin position="81"/>
        <end position="100"/>
    </location>
</feature>
<name>A0A6C0KWG7_9ZZZZ</name>
<dbReference type="EMBL" id="MN741005">
    <property type="protein sequence ID" value="QHU22332.1"/>
    <property type="molecule type" value="Genomic_DNA"/>
</dbReference>
<evidence type="ECO:0000256" key="2">
    <source>
        <dbReference type="SAM" id="MobiDB-lite"/>
    </source>
</evidence>
<proteinExistence type="predicted"/>
<evidence type="ECO:0000313" key="3">
    <source>
        <dbReference type="EMBL" id="QHU22332.1"/>
    </source>
</evidence>
<protein>
    <submittedName>
        <fullName evidence="3">Uncharacterized protein</fullName>
    </submittedName>
</protein>
<feature type="coiled-coil region" evidence="1">
    <location>
        <begin position="198"/>
        <end position="225"/>
    </location>
</feature>
<organism evidence="3">
    <name type="scientific">viral metagenome</name>
    <dbReference type="NCBI Taxonomy" id="1070528"/>
    <lineage>
        <taxon>unclassified sequences</taxon>
        <taxon>metagenomes</taxon>
        <taxon>organismal metagenomes</taxon>
    </lineage>
</organism>
<evidence type="ECO:0000256" key="1">
    <source>
        <dbReference type="SAM" id="Coils"/>
    </source>
</evidence>